<dbReference type="PANTHER" id="PTHR43537">
    <property type="entry name" value="TRANSCRIPTIONAL REGULATOR, GNTR FAMILY"/>
    <property type="match status" value="1"/>
</dbReference>
<dbReference type="EMBL" id="JBEPLY010000004">
    <property type="protein sequence ID" value="MET3599720.1"/>
    <property type="molecule type" value="Genomic_DNA"/>
</dbReference>
<evidence type="ECO:0000313" key="5">
    <source>
        <dbReference type="EMBL" id="MET3599720.1"/>
    </source>
</evidence>
<evidence type="ECO:0000256" key="3">
    <source>
        <dbReference type="ARBA" id="ARBA00023163"/>
    </source>
</evidence>
<dbReference type="Gene3D" id="1.20.120.530">
    <property type="entry name" value="GntR ligand-binding domain-like"/>
    <property type="match status" value="1"/>
</dbReference>
<organism evidence="5 6">
    <name type="scientific">Martelella mangrovi</name>
    <dbReference type="NCBI Taxonomy" id="1397477"/>
    <lineage>
        <taxon>Bacteria</taxon>
        <taxon>Pseudomonadati</taxon>
        <taxon>Pseudomonadota</taxon>
        <taxon>Alphaproteobacteria</taxon>
        <taxon>Hyphomicrobiales</taxon>
        <taxon>Aurantimonadaceae</taxon>
        <taxon>Martelella</taxon>
    </lineage>
</organism>
<keyword evidence="2 5" id="KW-0238">DNA-binding</keyword>
<dbReference type="InterPro" id="IPR036390">
    <property type="entry name" value="WH_DNA-bd_sf"/>
</dbReference>
<dbReference type="GO" id="GO:0003677">
    <property type="term" value="F:DNA binding"/>
    <property type="evidence" value="ECO:0007669"/>
    <property type="project" value="UniProtKB-KW"/>
</dbReference>
<dbReference type="Proteomes" id="UP001549164">
    <property type="component" value="Unassembled WGS sequence"/>
</dbReference>
<feature type="domain" description="HTH gntR-type" evidence="4">
    <location>
        <begin position="24"/>
        <end position="92"/>
    </location>
</feature>
<evidence type="ECO:0000256" key="1">
    <source>
        <dbReference type="ARBA" id="ARBA00023015"/>
    </source>
</evidence>
<dbReference type="InterPro" id="IPR036388">
    <property type="entry name" value="WH-like_DNA-bd_sf"/>
</dbReference>
<gene>
    <name evidence="5" type="ORF">ABID12_001659</name>
</gene>
<dbReference type="CDD" id="cd07377">
    <property type="entry name" value="WHTH_GntR"/>
    <property type="match status" value="1"/>
</dbReference>
<dbReference type="InterPro" id="IPR000524">
    <property type="entry name" value="Tscrpt_reg_HTH_GntR"/>
</dbReference>
<dbReference type="Pfam" id="PF00392">
    <property type="entry name" value="GntR"/>
    <property type="match status" value="1"/>
</dbReference>
<dbReference type="SUPFAM" id="SSF48008">
    <property type="entry name" value="GntR ligand-binding domain-like"/>
    <property type="match status" value="1"/>
</dbReference>
<protein>
    <submittedName>
        <fullName evidence="5">DNA-binding FadR family transcriptional regulator</fullName>
    </submittedName>
</protein>
<keyword evidence="3" id="KW-0804">Transcription</keyword>
<dbReference type="SMART" id="SM00895">
    <property type="entry name" value="FCD"/>
    <property type="match status" value="1"/>
</dbReference>
<comment type="caution">
    <text evidence="5">The sequence shown here is derived from an EMBL/GenBank/DDBJ whole genome shotgun (WGS) entry which is preliminary data.</text>
</comment>
<evidence type="ECO:0000256" key="2">
    <source>
        <dbReference type="ARBA" id="ARBA00023125"/>
    </source>
</evidence>
<dbReference type="PROSITE" id="PS50949">
    <property type="entry name" value="HTH_GNTR"/>
    <property type="match status" value="1"/>
</dbReference>
<dbReference type="Pfam" id="PF07729">
    <property type="entry name" value="FCD"/>
    <property type="match status" value="1"/>
</dbReference>
<dbReference type="InterPro" id="IPR011711">
    <property type="entry name" value="GntR_C"/>
</dbReference>
<dbReference type="PRINTS" id="PR00035">
    <property type="entry name" value="HTHGNTR"/>
</dbReference>
<keyword evidence="1" id="KW-0805">Transcription regulation</keyword>
<name>A0ABV2IA04_9HYPH</name>
<evidence type="ECO:0000259" key="4">
    <source>
        <dbReference type="PROSITE" id="PS50949"/>
    </source>
</evidence>
<accession>A0ABV2IA04</accession>
<evidence type="ECO:0000313" key="6">
    <source>
        <dbReference type="Proteomes" id="UP001549164"/>
    </source>
</evidence>
<proteinExistence type="predicted"/>
<sequence length="256" mass="27823">MAGRPEQEATAGARLSEKSGGAGRKVMAGCLSEFVNAIVGGEMPEGALLPSEAELMARFKVSRTTLRETMQYMVAQGLIRSRPRAGTVVQPRAAWNMLDPLLLDAALDHEQDFAFYDALLQAREVLEPVSARQAATNADNAALIAVTEAFEAMVEASGRDTEAWSQADLDFHTAILAASGNWVFVQFGVAIRGALLASFRLTNRASHSFDDAIALHRQLLEAIRLRQPDEAEAVMRELIARAREDMEQARPAAAEE</sequence>
<dbReference type="SMART" id="SM00345">
    <property type="entry name" value="HTH_GNTR"/>
    <property type="match status" value="1"/>
</dbReference>
<dbReference type="InterPro" id="IPR008920">
    <property type="entry name" value="TF_FadR/GntR_C"/>
</dbReference>
<dbReference type="SUPFAM" id="SSF46785">
    <property type="entry name" value="Winged helix' DNA-binding domain"/>
    <property type="match status" value="1"/>
</dbReference>
<dbReference type="PANTHER" id="PTHR43537:SF44">
    <property type="entry name" value="GNTR FAMILY REGULATORY PROTEIN"/>
    <property type="match status" value="1"/>
</dbReference>
<dbReference type="RefSeq" id="WP_354433812.1">
    <property type="nucleotide sequence ID" value="NZ_JBEPLY010000004.1"/>
</dbReference>
<reference evidence="5 6" key="1">
    <citation type="submission" date="2024-06" db="EMBL/GenBank/DDBJ databases">
        <title>Genomic Encyclopedia of Type Strains, Phase IV (KMG-IV): sequencing the most valuable type-strain genomes for metagenomic binning, comparative biology and taxonomic classification.</title>
        <authorList>
            <person name="Goeker M."/>
        </authorList>
    </citation>
    <scope>NUCLEOTIDE SEQUENCE [LARGE SCALE GENOMIC DNA]</scope>
    <source>
        <strain evidence="5 6">DSM 28102</strain>
    </source>
</reference>
<keyword evidence="6" id="KW-1185">Reference proteome</keyword>
<dbReference type="Gene3D" id="1.10.10.10">
    <property type="entry name" value="Winged helix-like DNA-binding domain superfamily/Winged helix DNA-binding domain"/>
    <property type="match status" value="1"/>
</dbReference>